<dbReference type="GO" id="GO:0003700">
    <property type="term" value="F:DNA-binding transcription factor activity"/>
    <property type="evidence" value="ECO:0007669"/>
    <property type="project" value="UniProtKB-UniRule"/>
</dbReference>
<evidence type="ECO:0000313" key="11">
    <source>
        <dbReference type="Proteomes" id="UP000051861"/>
    </source>
</evidence>
<dbReference type="PANTHER" id="PTHR34719:SF2">
    <property type="entry name" value="NICKEL-RESPONSIVE REGULATOR"/>
    <property type="match status" value="1"/>
</dbReference>
<dbReference type="NCBIfam" id="NF003381">
    <property type="entry name" value="PRK04460.1"/>
    <property type="match status" value="1"/>
</dbReference>
<reference evidence="10 11" key="1">
    <citation type="journal article" date="2015" name="Microbiome">
        <title>Genomic resolution of linkages in carbon, nitrogen, and sulfur cycling among widespread estuary sediment bacteria.</title>
        <authorList>
            <person name="Baker B.J."/>
            <person name="Lazar C.S."/>
            <person name="Teske A.P."/>
            <person name="Dick G.J."/>
        </authorList>
    </citation>
    <scope>NUCLEOTIDE SEQUENCE [LARGE SCALE GENOMIC DNA]</scope>
    <source>
        <strain evidence="10">DG_54_3</strain>
    </source>
</reference>
<evidence type="ECO:0000256" key="3">
    <source>
        <dbReference type="ARBA" id="ARBA00022723"/>
    </source>
</evidence>
<dbReference type="Pfam" id="PF08753">
    <property type="entry name" value="NikR_C"/>
    <property type="match status" value="1"/>
</dbReference>
<dbReference type="NCBIfam" id="NF002169">
    <property type="entry name" value="PRK01002.1"/>
    <property type="match status" value="1"/>
</dbReference>
<comment type="similarity">
    <text evidence="1 7">Belongs to the transcriptional regulatory CopG/NikR family.</text>
</comment>
<accession>A0A0S7Y1J6</accession>
<feature type="binding site" evidence="7">
    <location>
        <position position="92"/>
    </location>
    <ligand>
        <name>Ni(2+)</name>
        <dbReference type="ChEBI" id="CHEBI:49786"/>
    </ligand>
</feature>
<comment type="caution">
    <text evidence="10">The sequence shown here is derived from an EMBL/GenBank/DDBJ whole genome shotgun (WGS) entry which is preliminary data.</text>
</comment>
<evidence type="ECO:0000256" key="5">
    <source>
        <dbReference type="ARBA" id="ARBA00023125"/>
    </source>
</evidence>
<dbReference type="PATRIC" id="fig|1703775.3.peg.2396"/>
<keyword evidence="4 7" id="KW-0805">Transcription regulation</keyword>
<comment type="function">
    <text evidence="7">Transcriptional regulator.</text>
</comment>
<dbReference type="GO" id="GO:0010045">
    <property type="term" value="P:response to nickel cation"/>
    <property type="evidence" value="ECO:0007669"/>
    <property type="project" value="InterPro"/>
</dbReference>
<sequence>MNKLKVARFGVSMDPELRDKFDRLIGQKGYANRSEAVRDLVREHLVEKEWQEVKGEVVGTVTLIYDHHVHDLSDKLTDLQHDHYRNIISSTHIHLDGQNCLEVLVVKGKSSQVRAIAERLMSTKGVKHGKLAMTSTGKELK</sequence>
<gene>
    <name evidence="10" type="ORF">AMJ44_06355</name>
</gene>
<organism evidence="10 11">
    <name type="scientific">candidate division WOR-1 bacterium DG_54_3</name>
    <dbReference type="NCBI Taxonomy" id="1703775"/>
    <lineage>
        <taxon>Bacteria</taxon>
        <taxon>Bacillati</taxon>
        <taxon>Saganbacteria</taxon>
    </lineage>
</organism>
<keyword evidence="6 7" id="KW-0804">Transcription</keyword>
<dbReference type="Gene3D" id="1.10.1220.10">
    <property type="entry name" value="Met repressor-like"/>
    <property type="match status" value="1"/>
</dbReference>
<dbReference type="PANTHER" id="PTHR34719">
    <property type="entry name" value="NICKEL-RESPONSIVE REGULATOR"/>
    <property type="match status" value="1"/>
</dbReference>
<dbReference type="GO" id="GO:0003677">
    <property type="term" value="F:DNA binding"/>
    <property type="evidence" value="ECO:0007669"/>
    <property type="project" value="UniProtKB-KW"/>
</dbReference>
<feature type="domain" description="Transcription factor NikR nickel binding C-terminal" evidence="9">
    <location>
        <begin position="58"/>
        <end position="134"/>
    </location>
</feature>
<keyword evidence="3 7" id="KW-0479">Metal-binding</keyword>
<dbReference type="Gene3D" id="3.30.70.1150">
    <property type="entry name" value="ACT-like. Chain A, domain 2"/>
    <property type="match status" value="1"/>
</dbReference>
<dbReference type="GO" id="GO:0016151">
    <property type="term" value="F:nickel cation binding"/>
    <property type="evidence" value="ECO:0007669"/>
    <property type="project" value="UniProtKB-UniRule"/>
</dbReference>
<evidence type="ECO:0000259" key="9">
    <source>
        <dbReference type="Pfam" id="PF08753"/>
    </source>
</evidence>
<dbReference type="HAMAP" id="MF_00476">
    <property type="entry name" value="NikR"/>
    <property type="match status" value="1"/>
</dbReference>
<keyword evidence="5 7" id="KW-0238">DNA-binding</keyword>
<feature type="binding site" evidence="7">
    <location>
        <position position="81"/>
    </location>
    <ligand>
        <name>Ni(2+)</name>
        <dbReference type="ChEBI" id="CHEBI:49786"/>
    </ligand>
</feature>
<evidence type="ECO:0000313" key="10">
    <source>
        <dbReference type="EMBL" id="KPJ68566.1"/>
    </source>
</evidence>
<keyword evidence="2 7" id="KW-0533">Nickel</keyword>
<dbReference type="SUPFAM" id="SSF47598">
    <property type="entry name" value="Ribbon-helix-helix"/>
    <property type="match status" value="1"/>
</dbReference>
<name>A0A0S7Y1J6_UNCSA</name>
<dbReference type="InterPro" id="IPR010985">
    <property type="entry name" value="Ribbon_hlx_hlx"/>
</dbReference>
<proteinExistence type="inferred from homology"/>
<protein>
    <recommendedName>
        <fullName evidence="7">Putative nickel-responsive regulator</fullName>
    </recommendedName>
</protein>
<feature type="binding site" evidence="7">
    <location>
        <position position="100"/>
    </location>
    <ligand>
        <name>Ni(2+)</name>
        <dbReference type="ChEBI" id="CHEBI:49786"/>
    </ligand>
</feature>
<evidence type="ECO:0000259" key="8">
    <source>
        <dbReference type="Pfam" id="PF01402"/>
    </source>
</evidence>
<evidence type="ECO:0000256" key="7">
    <source>
        <dbReference type="HAMAP-Rule" id="MF_00476"/>
    </source>
</evidence>
<evidence type="ECO:0000256" key="4">
    <source>
        <dbReference type="ARBA" id="ARBA00023015"/>
    </source>
</evidence>
<dbReference type="InterPro" id="IPR050192">
    <property type="entry name" value="CopG/NikR_regulator"/>
</dbReference>
<dbReference type="InterPro" id="IPR022988">
    <property type="entry name" value="Ni_resp_reg_NikR"/>
</dbReference>
<dbReference type="InterPro" id="IPR014864">
    <property type="entry name" value="TF_NikR_Ni-bd_C"/>
</dbReference>
<dbReference type="InterPro" id="IPR027271">
    <property type="entry name" value="Acetolactate_synth/TF_NikR_C"/>
</dbReference>
<dbReference type="InterPro" id="IPR013321">
    <property type="entry name" value="Arc_rbn_hlx_hlx"/>
</dbReference>
<dbReference type="NCBIfam" id="NF001884">
    <property type="entry name" value="PRK00630.1"/>
    <property type="match status" value="1"/>
</dbReference>
<dbReference type="SUPFAM" id="SSF55021">
    <property type="entry name" value="ACT-like"/>
    <property type="match status" value="1"/>
</dbReference>
<evidence type="ECO:0000256" key="2">
    <source>
        <dbReference type="ARBA" id="ARBA00022596"/>
    </source>
</evidence>
<feature type="binding site" evidence="7">
    <location>
        <position position="94"/>
    </location>
    <ligand>
        <name>Ni(2+)</name>
        <dbReference type="ChEBI" id="CHEBI:49786"/>
    </ligand>
</feature>
<dbReference type="AlphaFoldDB" id="A0A0S7Y1J6"/>
<evidence type="ECO:0000256" key="6">
    <source>
        <dbReference type="ARBA" id="ARBA00023163"/>
    </source>
</evidence>
<comment type="cofactor">
    <cofactor evidence="7">
        <name>Ni(2+)</name>
        <dbReference type="ChEBI" id="CHEBI:49786"/>
    </cofactor>
    <text evidence="7">Binds 1 nickel ion per subunit.</text>
</comment>
<dbReference type="EMBL" id="LIZX01000050">
    <property type="protein sequence ID" value="KPJ68566.1"/>
    <property type="molecule type" value="Genomic_DNA"/>
</dbReference>
<dbReference type="InterPro" id="IPR002145">
    <property type="entry name" value="CopG"/>
</dbReference>
<dbReference type="NCBIfam" id="NF002815">
    <property type="entry name" value="PRK02967.1"/>
    <property type="match status" value="1"/>
</dbReference>
<dbReference type="InterPro" id="IPR045865">
    <property type="entry name" value="ACT-like_dom_sf"/>
</dbReference>
<dbReference type="Proteomes" id="UP000051861">
    <property type="component" value="Unassembled WGS sequence"/>
</dbReference>
<feature type="domain" description="Ribbon-helix-helix protein CopG" evidence="8">
    <location>
        <begin position="8"/>
        <end position="47"/>
    </location>
</feature>
<dbReference type="Pfam" id="PF01402">
    <property type="entry name" value="RHH_1"/>
    <property type="match status" value="1"/>
</dbReference>
<evidence type="ECO:0000256" key="1">
    <source>
        <dbReference type="ARBA" id="ARBA00008478"/>
    </source>
</evidence>
<dbReference type="CDD" id="cd22231">
    <property type="entry name" value="RHH_NikR_HicB-like"/>
    <property type="match status" value="1"/>
</dbReference>